<feature type="domain" description="CHAT" evidence="3">
    <location>
        <begin position="595"/>
        <end position="854"/>
    </location>
</feature>
<dbReference type="Pfam" id="PF13424">
    <property type="entry name" value="TPR_12"/>
    <property type="match status" value="1"/>
</dbReference>
<sequence length="891" mass="100776">MACLRYIILFLCCFRFTAGFSQPADSLRLPPELARKAAALQKENNLGEWLYLQMDYAAEEPAERLSLLMNLGKRAWRAPQNETEHSAWLDMLTYQGYYQMFTGNILPSITAYEAAYNYYNEQKLTDPDILEYILKPLGNNYTRLGDYERAGFIQERSLDIAQKQKDPLQTAAVYSNLAVTCLMQERFDLAGAHAQSGLRVAPANSSVTGLLHSSLAEIYIRKKMPDSAAIHAALGIRILQQPQILKTENAGYWLASVLQANGDVAMLKKQYGEAEKWDERSLAVLNKFYPDARNREKARVLVKQGRAALQKEYAQPRYNSLLQPFDRALRYMLPAHTSGWPAKEKLYGDFTIADAIEGRADALVRAGRLKEALEGYQLIFDIEATLRREFFSRATRLLHQRQSHALAEKAMNAAYLLWEQGKQEKYAWAMLHIMEKSKAQVLLQEQVFNRQQSRLGMKDPLLDEQQRMQQALAYYDRETAVSGKKNAARDELAYNLSQLQVRIRKKYPDYFEPVRENSLHSEKDIPAGLTVKSLFSGEDHLYVVDITSAGIQSVRRLDDGEGKQSFLQHFVTTYFHNGPAAMQNSPAAYYRDAYQVYQWLWNGPVAPRYLLIPDGWFGYLPFDALITDSTYKRNTAQWPFLLNQTVTSLAYSLQTYRQQSPAAGENDAKLTGFFISAVGLPAVEEEYKAIKEAAAGLYFKDNKATLAAFREQLGHGGILHLSTHASLEGDQQLPAIQLADGPFYLFELYTRKFRPGLIVLSACRTGQGMMAEGEGIISLAREFTTSGATGIVAGLWNLHDATAANLTGDFYKELRNAADPAMALHSAKQQWLRNGKASQQLKLPYYWAAMTYIGHPQTVVPEKPVGNKMWYWILGAGVLLVVVVGFRRSRR</sequence>
<feature type="chain" id="PRO_5018034856" evidence="2">
    <location>
        <begin position="24"/>
        <end position="891"/>
    </location>
</feature>
<organism evidence="4 5">
    <name type="scientific">Chitinophaga barathri</name>
    <dbReference type="NCBI Taxonomy" id="1647451"/>
    <lineage>
        <taxon>Bacteria</taxon>
        <taxon>Pseudomonadati</taxon>
        <taxon>Bacteroidota</taxon>
        <taxon>Chitinophagia</taxon>
        <taxon>Chitinophagales</taxon>
        <taxon>Chitinophagaceae</taxon>
        <taxon>Chitinophaga</taxon>
    </lineage>
</organism>
<accession>A0A3N4MLZ6</accession>
<comment type="caution">
    <text evidence="4">The sequence shown here is derived from an EMBL/GenBank/DDBJ whole genome shotgun (WGS) entry which is preliminary data.</text>
</comment>
<name>A0A3N4MLZ6_9BACT</name>
<dbReference type="SUPFAM" id="SSF48452">
    <property type="entry name" value="TPR-like"/>
    <property type="match status" value="1"/>
</dbReference>
<dbReference type="InterPro" id="IPR024983">
    <property type="entry name" value="CHAT_dom"/>
</dbReference>
<keyword evidence="1" id="KW-0812">Transmembrane</keyword>
<evidence type="ECO:0000313" key="4">
    <source>
        <dbReference type="EMBL" id="RPD41080.1"/>
    </source>
</evidence>
<proteinExistence type="predicted"/>
<keyword evidence="1" id="KW-1133">Transmembrane helix</keyword>
<dbReference type="PANTHER" id="PTHR10098">
    <property type="entry name" value="RAPSYN-RELATED"/>
    <property type="match status" value="1"/>
</dbReference>
<dbReference type="Proteomes" id="UP000279089">
    <property type="component" value="Unassembled WGS sequence"/>
</dbReference>
<evidence type="ECO:0000259" key="3">
    <source>
        <dbReference type="Pfam" id="PF12770"/>
    </source>
</evidence>
<feature type="signal peptide" evidence="2">
    <location>
        <begin position="1"/>
        <end position="23"/>
    </location>
</feature>
<dbReference type="EMBL" id="RMBX01000005">
    <property type="protein sequence ID" value="RPD41080.1"/>
    <property type="molecule type" value="Genomic_DNA"/>
</dbReference>
<dbReference type="AlphaFoldDB" id="A0A3N4MLZ6"/>
<keyword evidence="5" id="KW-1185">Reference proteome</keyword>
<dbReference type="OrthoDB" id="9771112at2"/>
<evidence type="ECO:0000313" key="5">
    <source>
        <dbReference type="Proteomes" id="UP000279089"/>
    </source>
</evidence>
<gene>
    <name evidence="4" type="ORF">EG028_10345</name>
</gene>
<reference evidence="5" key="1">
    <citation type="submission" date="2018-11" db="EMBL/GenBank/DDBJ databases">
        <title>Chitinophaga lutea sp.nov., isolate from arsenic contaminated soil.</title>
        <authorList>
            <person name="Zong Y."/>
        </authorList>
    </citation>
    <scope>NUCLEOTIDE SEQUENCE [LARGE SCALE GENOMIC DNA]</scope>
    <source>
        <strain evidence="5">YLT18</strain>
    </source>
</reference>
<dbReference type="RefSeq" id="WP_120516617.1">
    <property type="nucleotide sequence ID" value="NZ_QXZY01000006.1"/>
</dbReference>
<dbReference type="Pfam" id="PF12770">
    <property type="entry name" value="CHAT"/>
    <property type="match status" value="1"/>
</dbReference>
<dbReference type="PANTHER" id="PTHR10098:SF108">
    <property type="entry name" value="TETRATRICOPEPTIDE REPEAT PROTEIN 28"/>
    <property type="match status" value="1"/>
</dbReference>
<feature type="transmembrane region" description="Helical" evidence="1">
    <location>
        <begin position="869"/>
        <end position="886"/>
    </location>
</feature>
<keyword evidence="2" id="KW-0732">Signal</keyword>
<dbReference type="InterPro" id="IPR011990">
    <property type="entry name" value="TPR-like_helical_dom_sf"/>
</dbReference>
<protein>
    <submittedName>
        <fullName evidence="4">CHAT domain-containing protein</fullName>
    </submittedName>
</protein>
<evidence type="ECO:0000256" key="2">
    <source>
        <dbReference type="SAM" id="SignalP"/>
    </source>
</evidence>
<dbReference type="Gene3D" id="1.25.40.10">
    <property type="entry name" value="Tetratricopeptide repeat domain"/>
    <property type="match status" value="1"/>
</dbReference>
<keyword evidence="1" id="KW-0472">Membrane</keyword>
<evidence type="ECO:0000256" key="1">
    <source>
        <dbReference type="SAM" id="Phobius"/>
    </source>
</evidence>